<accession>A0A3M0KDI6</accession>
<name>A0A3M0KDI6_HIRRU</name>
<evidence type="ECO:0000256" key="1">
    <source>
        <dbReference type="SAM" id="Phobius"/>
    </source>
</evidence>
<keyword evidence="1" id="KW-0812">Transmembrane</keyword>
<dbReference type="Proteomes" id="UP000269221">
    <property type="component" value="Unassembled WGS sequence"/>
</dbReference>
<dbReference type="EMBL" id="QRBI01000123">
    <property type="protein sequence ID" value="RMC05257.1"/>
    <property type="molecule type" value="Genomic_DNA"/>
</dbReference>
<protein>
    <submittedName>
        <fullName evidence="2">Uncharacterized protein</fullName>
    </submittedName>
</protein>
<keyword evidence="3" id="KW-1185">Reference proteome</keyword>
<proteinExistence type="predicted"/>
<evidence type="ECO:0000313" key="3">
    <source>
        <dbReference type="Proteomes" id="UP000269221"/>
    </source>
</evidence>
<evidence type="ECO:0000313" key="2">
    <source>
        <dbReference type="EMBL" id="RMC05257.1"/>
    </source>
</evidence>
<sequence>MAKLCQLWLLGSKAGTMLAIAFTAASHLGTLHGKFKDFKTLDLKLSPVVQVTLPSKLEPSTSCYASSAAALPAASKPPMCSVKLQCSISHDDLPEASQNESMENSNPSRAVLCQLIPVGDLYTRTSTEITKPKPPLAYLHATDHDREEISVWHSSSPHKETVLHIFIALLYTLCSSFISFFYVAVPKTFTRYLRFGNEHSIGVCISRVYRLKLQRYNSLPMEIETKENKNNSGFMT</sequence>
<keyword evidence="1" id="KW-1133">Transmembrane helix</keyword>
<keyword evidence="1" id="KW-0472">Membrane</keyword>
<comment type="caution">
    <text evidence="2">The sequence shown here is derived from an EMBL/GenBank/DDBJ whole genome shotgun (WGS) entry which is preliminary data.</text>
</comment>
<organism evidence="2 3">
    <name type="scientific">Hirundo rustica rustica</name>
    <dbReference type="NCBI Taxonomy" id="333673"/>
    <lineage>
        <taxon>Eukaryota</taxon>
        <taxon>Metazoa</taxon>
        <taxon>Chordata</taxon>
        <taxon>Craniata</taxon>
        <taxon>Vertebrata</taxon>
        <taxon>Euteleostomi</taxon>
        <taxon>Archelosauria</taxon>
        <taxon>Archosauria</taxon>
        <taxon>Dinosauria</taxon>
        <taxon>Saurischia</taxon>
        <taxon>Theropoda</taxon>
        <taxon>Coelurosauria</taxon>
        <taxon>Aves</taxon>
        <taxon>Neognathae</taxon>
        <taxon>Neoaves</taxon>
        <taxon>Telluraves</taxon>
        <taxon>Australaves</taxon>
        <taxon>Passeriformes</taxon>
        <taxon>Sylvioidea</taxon>
        <taxon>Hirundinidae</taxon>
        <taxon>Hirundo</taxon>
    </lineage>
</organism>
<feature type="transmembrane region" description="Helical" evidence="1">
    <location>
        <begin position="163"/>
        <end position="185"/>
    </location>
</feature>
<gene>
    <name evidence="2" type="ORF">DUI87_18442</name>
</gene>
<dbReference type="AlphaFoldDB" id="A0A3M0KDI6"/>
<reference evidence="2 3" key="1">
    <citation type="submission" date="2018-07" db="EMBL/GenBank/DDBJ databases">
        <title>A high quality draft genome assembly of the barn swallow (H. rustica rustica).</title>
        <authorList>
            <person name="Formenti G."/>
            <person name="Chiara M."/>
            <person name="Poveda L."/>
            <person name="Francoijs K.-J."/>
            <person name="Bonisoli-Alquati A."/>
            <person name="Canova L."/>
            <person name="Gianfranceschi L."/>
            <person name="Horner D.S."/>
            <person name="Saino N."/>
        </authorList>
    </citation>
    <scope>NUCLEOTIDE SEQUENCE [LARGE SCALE GENOMIC DNA]</scope>
    <source>
        <strain evidence="2">Chelidonia</strain>
        <tissue evidence="2">Blood</tissue>
    </source>
</reference>